<feature type="chain" id="PRO_5033027001" description="Acyloxyacyl hydrolase" evidence="1">
    <location>
        <begin position="28"/>
        <end position="213"/>
    </location>
</feature>
<name>A0A857J2U1_9BURK</name>
<dbReference type="Proteomes" id="UP000464787">
    <property type="component" value="Chromosome"/>
</dbReference>
<dbReference type="EMBL" id="CP047650">
    <property type="protein sequence ID" value="QHI98254.1"/>
    <property type="molecule type" value="Genomic_DNA"/>
</dbReference>
<evidence type="ECO:0000313" key="2">
    <source>
        <dbReference type="EMBL" id="QHI98254.1"/>
    </source>
</evidence>
<accession>A0A857J2U1</accession>
<dbReference type="KEGG" id="xyk:GT347_09755"/>
<feature type="signal peptide" evidence="1">
    <location>
        <begin position="1"/>
        <end position="27"/>
    </location>
</feature>
<keyword evidence="1" id="KW-0732">Signal</keyword>
<organism evidence="2 3">
    <name type="scientific">Xylophilus rhododendri</name>
    <dbReference type="NCBI Taxonomy" id="2697032"/>
    <lineage>
        <taxon>Bacteria</taxon>
        <taxon>Pseudomonadati</taxon>
        <taxon>Pseudomonadota</taxon>
        <taxon>Betaproteobacteria</taxon>
        <taxon>Burkholderiales</taxon>
        <taxon>Xylophilus</taxon>
    </lineage>
</organism>
<dbReference type="AlphaFoldDB" id="A0A857J2U1"/>
<proteinExistence type="predicted"/>
<dbReference type="RefSeq" id="WP_160551771.1">
    <property type="nucleotide sequence ID" value="NZ_CP047650.1"/>
</dbReference>
<sequence>MRFSPSTALLLATVACAAALASGACQAADPSRWTLYAGQLVANDLPPFAFDAVRGRLDWRDSYFLGGSWLEPVGTPPWLGGFFGSLGMQPVTTELEWIGLKHFSGQHNGELALAYMAHTAYSDWGGLRLRAGGGMGPSLALGRPSAEDGPQDEPDRRSRLQNYIGLELEGRLADAPGTALVLRLHHRSGVYGLVAPQGVGSNFVTLGLRFDWR</sequence>
<protein>
    <recommendedName>
        <fullName evidence="4">Acyloxyacyl hydrolase</fullName>
    </recommendedName>
</protein>
<evidence type="ECO:0000256" key="1">
    <source>
        <dbReference type="SAM" id="SignalP"/>
    </source>
</evidence>
<evidence type="ECO:0000313" key="3">
    <source>
        <dbReference type="Proteomes" id="UP000464787"/>
    </source>
</evidence>
<dbReference type="PROSITE" id="PS51257">
    <property type="entry name" value="PROKAR_LIPOPROTEIN"/>
    <property type="match status" value="1"/>
</dbReference>
<reference evidence="2 3" key="1">
    <citation type="submission" date="2020-01" db="EMBL/GenBank/DDBJ databases">
        <title>Genome sequencing of strain KACC 21265.</title>
        <authorList>
            <person name="Heo J."/>
            <person name="Kim S.-J."/>
            <person name="Kim J.-S."/>
            <person name="Hong S.-B."/>
            <person name="Kwon S.-W."/>
        </authorList>
    </citation>
    <scope>NUCLEOTIDE SEQUENCE [LARGE SCALE GENOMIC DNA]</scope>
    <source>
        <strain evidence="2 3">KACC 21265</strain>
    </source>
</reference>
<gene>
    <name evidence="2" type="ORF">GT347_09755</name>
</gene>
<evidence type="ECO:0008006" key="4">
    <source>
        <dbReference type="Google" id="ProtNLM"/>
    </source>
</evidence>
<keyword evidence="3" id="KW-1185">Reference proteome</keyword>